<proteinExistence type="predicted"/>
<feature type="compositionally biased region" description="Low complexity" evidence="1">
    <location>
        <begin position="190"/>
        <end position="199"/>
    </location>
</feature>
<evidence type="ECO:0000313" key="2">
    <source>
        <dbReference type="EMBL" id="CAE7668651.1"/>
    </source>
</evidence>
<feature type="non-terminal residue" evidence="2">
    <location>
        <position position="1"/>
    </location>
</feature>
<evidence type="ECO:0000313" key="3">
    <source>
        <dbReference type="Proteomes" id="UP000601435"/>
    </source>
</evidence>
<dbReference type="OrthoDB" id="109543at2759"/>
<evidence type="ECO:0000256" key="1">
    <source>
        <dbReference type="SAM" id="MobiDB-lite"/>
    </source>
</evidence>
<feature type="compositionally biased region" description="Basic and acidic residues" evidence="1">
    <location>
        <begin position="285"/>
        <end position="305"/>
    </location>
</feature>
<feature type="region of interest" description="Disordered" evidence="1">
    <location>
        <begin position="176"/>
        <end position="233"/>
    </location>
</feature>
<feature type="region of interest" description="Disordered" evidence="1">
    <location>
        <begin position="42"/>
        <end position="110"/>
    </location>
</feature>
<protein>
    <submittedName>
        <fullName evidence="2">Uncharacterized protein</fullName>
    </submittedName>
</protein>
<feature type="compositionally biased region" description="Low complexity" evidence="1">
    <location>
        <begin position="208"/>
        <end position="222"/>
    </location>
</feature>
<organism evidence="2 3">
    <name type="scientific">Symbiodinium necroappetens</name>
    <dbReference type="NCBI Taxonomy" id="1628268"/>
    <lineage>
        <taxon>Eukaryota</taxon>
        <taxon>Sar</taxon>
        <taxon>Alveolata</taxon>
        <taxon>Dinophyceae</taxon>
        <taxon>Suessiales</taxon>
        <taxon>Symbiodiniaceae</taxon>
        <taxon>Symbiodinium</taxon>
    </lineage>
</organism>
<name>A0A812W9W0_9DINO</name>
<feature type="region of interest" description="Disordered" evidence="1">
    <location>
        <begin position="264"/>
        <end position="310"/>
    </location>
</feature>
<gene>
    <name evidence="2" type="ORF">SNEC2469_LOCUS19123</name>
</gene>
<reference evidence="2" key="1">
    <citation type="submission" date="2021-02" db="EMBL/GenBank/DDBJ databases">
        <authorList>
            <person name="Dougan E. K."/>
            <person name="Rhodes N."/>
            <person name="Thang M."/>
            <person name="Chan C."/>
        </authorList>
    </citation>
    <scope>NUCLEOTIDE SEQUENCE</scope>
</reference>
<dbReference type="Proteomes" id="UP000601435">
    <property type="component" value="Unassembled WGS sequence"/>
</dbReference>
<dbReference type="EMBL" id="CAJNJA010032587">
    <property type="protein sequence ID" value="CAE7668651.1"/>
    <property type="molecule type" value="Genomic_DNA"/>
</dbReference>
<sequence length="456" mass="49903">DELCRVTNFAEQVQEALRDAYGDVVPQHLEDLASQIGVGRLQPRWSSGRPEASRANRDVPLSQSASPSPAMPSPRCAEAPRSAASSPVCRPRPRLRRPSSPGSPTRSVGQRLYNEGMCLIQRRKEFVEKVVALDKEDLQRKAKELLALGSRLHESTGSLGRLGGWRLCQEQRLPGRACRTQGSPRRRRPSQTPSSSRISNGSSQMLEVTQLPSLPLTPSQPVCERTEEARASTETYNELDVLRQKLGLLSLGADLLRRKLQEAEEAKQGQLPVDHAAQAASPSRVSHERRLSGKSQSQREHENESLLRSPVTYLPLQASCSDGQLSSRGPGLEPELLENPMMVHRSRSAGSPLLTPSPQAPLLGSPAHGQGPWRMVNAANMTSASTPPSPVAPSMSPPMSVCITNTIQVGRDTPPITQRLIMQPKVVHSVRLHPTAYEPCRQPKVDKVDSNFRASL</sequence>
<accession>A0A812W9W0</accession>
<keyword evidence="3" id="KW-1185">Reference proteome</keyword>
<comment type="caution">
    <text evidence="2">The sequence shown here is derived from an EMBL/GenBank/DDBJ whole genome shotgun (WGS) entry which is preliminary data.</text>
</comment>
<dbReference type="AlphaFoldDB" id="A0A812W9W0"/>
<feature type="compositionally biased region" description="Low complexity" evidence="1">
    <location>
        <begin position="98"/>
        <end position="107"/>
    </location>
</feature>